<evidence type="ECO:0000313" key="2">
    <source>
        <dbReference type="EMBL" id="SIR58915.1"/>
    </source>
</evidence>
<proteinExistence type="predicted"/>
<organism evidence="2 3">
    <name type="scientific">Micromonospora avicenniae</name>
    <dbReference type="NCBI Taxonomy" id="1198245"/>
    <lineage>
        <taxon>Bacteria</taxon>
        <taxon>Bacillati</taxon>
        <taxon>Actinomycetota</taxon>
        <taxon>Actinomycetes</taxon>
        <taxon>Micromonosporales</taxon>
        <taxon>Micromonosporaceae</taxon>
        <taxon>Micromonospora</taxon>
    </lineage>
</organism>
<keyword evidence="2" id="KW-0413">Isomerase</keyword>
<dbReference type="Pfam" id="PF11716">
    <property type="entry name" value="MDMPI_N"/>
    <property type="match status" value="1"/>
</dbReference>
<dbReference type="AlphaFoldDB" id="A0A1N7C5N6"/>
<reference evidence="2 3" key="1">
    <citation type="submission" date="2017-01" db="EMBL/GenBank/DDBJ databases">
        <authorList>
            <person name="Mah S.A."/>
            <person name="Swanson W.J."/>
            <person name="Moy G.W."/>
            <person name="Vacquier V.D."/>
        </authorList>
    </citation>
    <scope>NUCLEOTIDE SEQUENCE [LARGE SCALE GENOMIC DNA]</scope>
    <source>
        <strain evidence="2 3">DSM 45758</strain>
    </source>
</reference>
<dbReference type="SUPFAM" id="SSF109854">
    <property type="entry name" value="DinB/YfiT-like putative metalloenzymes"/>
    <property type="match status" value="1"/>
</dbReference>
<dbReference type="GO" id="GO:0046872">
    <property type="term" value="F:metal ion binding"/>
    <property type="evidence" value="ECO:0007669"/>
    <property type="project" value="InterPro"/>
</dbReference>
<dbReference type="InterPro" id="IPR024344">
    <property type="entry name" value="MDMPI_metal-binding"/>
</dbReference>
<evidence type="ECO:0000313" key="3">
    <source>
        <dbReference type="Proteomes" id="UP000186004"/>
    </source>
</evidence>
<protein>
    <submittedName>
        <fullName evidence="2">Mycothiol maleylpyruvate isomerase N-terminal domain-containing protein</fullName>
    </submittedName>
</protein>
<dbReference type="STRING" id="1198245.SAMN05444858_112140"/>
<dbReference type="GO" id="GO:0016853">
    <property type="term" value="F:isomerase activity"/>
    <property type="evidence" value="ECO:0007669"/>
    <property type="project" value="UniProtKB-KW"/>
</dbReference>
<evidence type="ECO:0000259" key="1">
    <source>
        <dbReference type="Pfam" id="PF11716"/>
    </source>
</evidence>
<accession>A0A1N7C5N6</accession>
<keyword evidence="3" id="KW-1185">Reference proteome</keyword>
<dbReference type="EMBL" id="FTNF01000012">
    <property type="protein sequence ID" value="SIR58915.1"/>
    <property type="molecule type" value="Genomic_DNA"/>
</dbReference>
<keyword evidence="2" id="KW-0670">Pyruvate</keyword>
<sequence>MAELSGSDVVRAASEMVRTLDPYTDKDWGVPAGDLTWSCWTTAAHVAHDLLAYAGQVSGRPADGYLPFDLRVTPSASPREVLTVVTACAGLLAATIDTADPGTRAWHYGPCDPGGFAAMGVTETLLHTWDITTGLEVRWEPPTDLCAAVIDRLFPDAPSGPPPQVLRWLTGRGELPGRSRRTSWSWRAALD</sequence>
<dbReference type="Proteomes" id="UP000186004">
    <property type="component" value="Unassembled WGS sequence"/>
</dbReference>
<name>A0A1N7C5N6_9ACTN</name>
<dbReference type="InterPro" id="IPR034660">
    <property type="entry name" value="DinB/YfiT-like"/>
</dbReference>
<dbReference type="Gene3D" id="1.20.120.450">
    <property type="entry name" value="dinb family like domain"/>
    <property type="match status" value="1"/>
</dbReference>
<gene>
    <name evidence="2" type="ORF">SAMN05444858_112140</name>
</gene>
<feature type="domain" description="Mycothiol-dependent maleylpyruvate isomerase metal-binding" evidence="1">
    <location>
        <begin position="11"/>
        <end position="131"/>
    </location>
</feature>